<dbReference type="Pfam" id="PF00877">
    <property type="entry name" value="NLPC_P60"/>
    <property type="match status" value="1"/>
</dbReference>
<keyword evidence="7" id="KW-1185">Reference proteome</keyword>
<protein>
    <submittedName>
        <fullName evidence="6">NlpC/P60 family protein</fullName>
    </submittedName>
</protein>
<evidence type="ECO:0000259" key="5">
    <source>
        <dbReference type="PROSITE" id="PS51935"/>
    </source>
</evidence>
<reference evidence="6 7" key="1">
    <citation type="submission" date="2019-05" db="EMBL/GenBank/DDBJ databases">
        <title>We sequenced the genome of Paenibacillus hemerocallicola KCTC 33185 for further insight into its adaptation and study the phylogeny of Paenibacillus.</title>
        <authorList>
            <person name="Narsing Rao M.P."/>
        </authorList>
    </citation>
    <scope>NUCLEOTIDE SEQUENCE [LARGE SCALE GENOMIC DNA]</scope>
    <source>
        <strain evidence="6 7">KCTC 33185</strain>
    </source>
</reference>
<dbReference type="InterPro" id="IPR041382">
    <property type="entry name" value="SH3_16"/>
</dbReference>
<comment type="similarity">
    <text evidence="1">Belongs to the peptidase C40 family.</text>
</comment>
<evidence type="ECO:0000256" key="2">
    <source>
        <dbReference type="ARBA" id="ARBA00022670"/>
    </source>
</evidence>
<keyword evidence="4" id="KW-0788">Thiol protease</keyword>
<dbReference type="Gene3D" id="3.90.1720.10">
    <property type="entry name" value="endopeptidase domain like (from Nostoc punctiforme)"/>
    <property type="match status" value="1"/>
</dbReference>
<dbReference type="OrthoDB" id="9813368at2"/>
<comment type="caution">
    <text evidence="6">The sequence shown here is derived from an EMBL/GenBank/DDBJ whole genome shotgun (WGS) entry which is preliminary data.</text>
</comment>
<dbReference type="InterPro" id="IPR057812">
    <property type="entry name" value="SH3_YKFC_2nd"/>
</dbReference>
<dbReference type="PANTHER" id="PTHR47053">
    <property type="entry name" value="MUREIN DD-ENDOPEPTIDASE MEPH-RELATED"/>
    <property type="match status" value="1"/>
</dbReference>
<dbReference type="GO" id="GO:0006508">
    <property type="term" value="P:proteolysis"/>
    <property type="evidence" value="ECO:0007669"/>
    <property type="project" value="UniProtKB-KW"/>
</dbReference>
<dbReference type="InterPro" id="IPR000064">
    <property type="entry name" value="NLP_P60_dom"/>
</dbReference>
<keyword evidence="2" id="KW-0645">Protease</keyword>
<dbReference type="EMBL" id="VDCQ01000001">
    <property type="protein sequence ID" value="TNJ68387.1"/>
    <property type="molecule type" value="Genomic_DNA"/>
</dbReference>
<dbReference type="SUPFAM" id="SSF54001">
    <property type="entry name" value="Cysteine proteinases"/>
    <property type="match status" value="1"/>
</dbReference>
<dbReference type="PROSITE" id="PS51935">
    <property type="entry name" value="NLPC_P60"/>
    <property type="match status" value="1"/>
</dbReference>
<dbReference type="GO" id="GO:0008234">
    <property type="term" value="F:cysteine-type peptidase activity"/>
    <property type="evidence" value="ECO:0007669"/>
    <property type="project" value="UniProtKB-KW"/>
</dbReference>
<evidence type="ECO:0000256" key="3">
    <source>
        <dbReference type="ARBA" id="ARBA00022801"/>
    </source>
</evidence>
<dbReference type="Pfam" id="PF23795">
    <property type="entry name" value="SH3_YKFC_2nd"/>
    <property type="match status" value="1"/>
</dbReference>
<evidence type="ECO:0000313" key="7">
    <source>
        <dbReference type="Proteomes" id="UP000307943"/>
    </source>
</evidence>
<dbReference type="Pfam" id="PF18348">
    <property type="entry name" value="SH3_16"/>
    <property type="match status" value="1"/>
</dbReference>
<proteinExistence type="inferred from homology"/>
<feature type="domain" description="NlpC/P60" evidence="5">
    <location>
        <begin position="198"/>
        <end position="322"/>
    </location>
</feature>
<dbReference type="InterPro" id="IPR038765">
    <property type="entry name" value="Papain-like_cys_pep_sf"/>
</dbReference>
<dbReference type="PANTHER" id="PTHR47053:SF3">
    <property type="entry name" value="GAMMA-D-GLUTAMYL-L-LYSINE DIPEPTIDYL-PEPTIDASE"/>
    <property type="match status" value="1"/>
</dbReference>
<sequence length="325" mass="35388">MAESGREQPGIPCGFGAEQGKELVVNSAVATLWSEPGGNRPLDEMSTAAVVDIRSWTAGMTIQDKLWLVGKLETQALYGQRVKVIDTAGDWVKVIVSEQPTSRNEEGYPGWMPLRQLTDSEAAFIPKACPQAVVKAITAFLYDAPAADRPFLELSFNTRLPIVEEIGAYYVVQTPGDGEKYLPKTEAMLAGGNEATVNPTGEHLVDTANLFLGLPYLWAGVSAFGFDCSGFTYSLYGFHGIGIPRDASDQSKSGTAVRRSELRQGDLMFFAYDNGKGKVHHVGMYAGNGQMIHSPKTESSIELTPIDTPYFVKEYAGARRYLPDD</sequence>
<organism evidence="6 7">
    <name type="scientific">Paenibacillus hemerocallicola</name>
    <dbReference type="NCBI Taxonomy" id="1172614"/>
    <lineage>
        <taxon>Bacteria</taxon>
        <taxon>Bacillati</taxon>
        <taxon>Bacillota</taxon>
        <taxon>Bacilli</taxon>
        <taxon>Bacillales</taxon>
        <taxon>Paenibacillaceae</taxon>
        <taxon>Paenibacillus</taxon>
    </lineage>
</organism>
<evidence type="ECO:0000256" key="1">
    <source>
        <dbReference type="ARBA" id="ARBA00007074"/>
    </source>
</evidence>
<gene>
    <name evidence="6" type="ORF">FE784_00455</name>
</gene>
<name>A0A5C4TIF5_9BACL</name>
<evidence type="ECO:0000256" key="4">
    <source>
        <dbReference type="ARBA" id="ARBA00022807"/>
    </source>
</evidence>
<dbReference type="InterPro" id="IPR051202">
    <property type="entry name" value="Peptidase_C40"/>
</dbReference>
<keyword evidence="3" id="KW-0378">Hydrolase</keyword>
<dbReference type="AlphaFoldDB" id="A0A5C4TIF5"/>
<dbReference type="Gene3D" id="2.30.30.40">
    <property type="entry name" value="SH3 Domains"/>
    <property type="match status" value="2"/>
</dbReference>
<dbReference type="Proteomes" id="UP000307943">
    <property type="component" value="Unassembled WGS sequence"/>
</dbReference>
<evidence type="ECO:0000313" key="6">
    <source>
        <dbReference type="EMBL" id="TNJ68387.1"/>
    </source>
</evidence>
<accession>A0A5C4TIF5</accession>